<feature type="chain" id="PRO_5039541209" description="PASTA domain-containing protein" evidence="1">
    <location>
        <begin position="23"/>
        <end position="107"/>
    </location>
</feature>
<reference evidence="2 3" key="1">
    <citation type="submission" date="2020-08" db="EMBL/GenBank/DDBJ databases">
        <title>Genomic Encyclopedia of Type Strains, Phase III (KMG-III): the genomes of soil and plant-associated and newly described type strains.</title>
        <authorList>
            <person name="Whitman W."/>
        </authorList>
    </citation>
    <scope>NUCLEOTIDE SEQUENCE [LARGE SCALE GENOMIC DNA]</scope>
    <source>
        <strain evidence="2 3">CECT 3313</strain>
    </source>
</reference>
<keyword evidence="3" id="KW-1185">Reference proteome</keyword>
<proteinExistence type="predicted"/>
<protein>
    <recommendedName>
        <fullName evidence="4">PASTA domain-containing protein</fullName>
    </recommendedName>
</protein>
<evidence type="ECO:0000313" key="2">
    <source>
        <dbReference type="EMBL" id="MBB5925629.1"/>
    </source>
</evidence>
<sequence>MRKGPILTLATVIALLALSQHAGKQTAELPDLHGMTLRRAQLTAREAGFRQLAGEDALGRHRVPLAGTHWTVCSQQPPPARHGITTLVTVRVVKTNERCPNPLTVGR</sequence>
<comment type="caution">
    <text evidence="2">The sequence shown here is derived from an EMBL/GenBank/DDBJ whole genome shotgun (WGS) entry which is preliminary data.</text>
</comment>
<organism evidence="2 3">
    <name type="scientific">Streptomyces echinatus</name>
    <dbReference type="NCBI Taxonomy" id="67293"/>
    <lineage>
        <taxon>Bacteria</taxon>
        <taxon>Bacillati</taxon>
        <taxon>Actinomycetota</taxon>
        <taxon>Actinomycetes</taxon>
        <taxon>Kitasatosporales</taxon>
        <taxon>Streptomycetaceae</taxon>
        <taxon>Streptomyces</taxon>
    </lineage>
</organism>
<evidence type="ECO:0000256" key="1">
    <source>
        <dbReference type="SAM" id="SignalP"/>
    </source>
</evidence>
<evidence type="ECO:0000313" key="3">
    <source>
        <dbReference type="Proteomes" id="UP000585836"/>
    </source>
</evidence>
<dbReference type="Gene3D" id="3.30.10.20">
    <property type="match status" value="1"/>
</dbReference>
<dbReference type="Proteomes" id="UP000585836">
    <property type="component" value="Unassembled WGS sequence"/>
</dbReference>
<keyword evidence="1" id="KW-0732">Signal</keyword>
<gene>
    <name evidence="2" type="ORF">FHS34_001083</name>
</gene>
<dbReference type="EMBL" id="JACHJK010000002">
    <property type="protein sequence ID" value="MBB5925629.1"/>
    <property type="molecule type" value="Genomic_DNA"/>
</dbReference>
<name>A0A7W9PQ75_9ACTN</name>
<dbReference type="RefSeq" id="WP_184961681.1">
    <property type="nucleotide sequence ID" value="NZ_BAAAWF010000039.1"/>
</dbReference>
<dbReference type="AlphaFoldDB" id="A0A7W9PQ75"/>
<feature type="signal peptide" evidence="1">
    <location>
        <begin position="1"/>
        <end position="22"/>
    </location>
</feature>
<evidence type="ECO:0008006" key="4">
    <source>
        <dbReference type="Google" id="ProtNLM"/>
    </source>
</evidence>
<accession>A0A7W9PQ75</accession>